<dbReference type="EMBL" id="BAAAZN010000006">
    <property type="protein sequence ID" value="GAA3545788.1"/>
    <property type="molecule type" value="Genomic_DNA"/>
</dbReference>
<organism evidence="1 2">
    <name type="scientific">Amycolatopsis ultiminotia</name>
    <dbReference type="NCBI Taxonomy" id="543629"/>
    <lineage>
        <taxon>Bacteria</taxon>
        <taxon>Bacillati</taxon>
        <taxon>Actinomycetota</taxon>
        <taxon>Actinomycetes</taxon>
        <taxon>Pseudonocardiales</taxon>
        <taxon>Pseudonocardiaceae</taxon>
        <taxon>Amycolatopsis</taxon>
    </lineage>
</organism>
<comment type="caution">
    <text evidence="1">The sequence shown here is derived from an EMBL/GenBank/DDBJ whole genome shotgun (WGS) entry which is preliminary data.</text>
</comment>
<keyword evidence="2" id="KW-1185">Reference proteome</keyword>
<gene>
    <name evidence="1" type="ORF">GCM10022222_31790</name>
</gene>
<proteinExistence type="predicted"/>
<name>A0ABP6W3Y1_9PSEU</name>
<evidence type="ECO:0000313" key="2">
    <source>
        <dbReference type="Proteomes" id="UP001500689"/>
    </source>
</evidence>
<sequence>MTNGCRGLLAHADRFMNPTWEKGGLYYPRNDRAWDGEGNRTGVDTMTGNIMLGYSRLNIPDGLWALYNRPWTAEHFAEPHVVSQEGVFDLRRAYYHRDSHTLLLTARPRDGKPSDVSLTVANAPSRPWTLSVDGVAVAGSDGPEHSSAARVVADGDTLHLGTALDAETTLALRWS</sequence>
<protein>
    <submittedName>
        <fullName evidence="1">Uncharacterized protein</fullName>
    </submittedName>
</protein>
<evidence type="ECO:0000313" key="1">
    <source>
        <dbReference type="EMBL" id="GAA3545788.1"/>
    </source>
</evidence>
<dbReference type="Proteomes" id="UP001500689">
    <property type="component" value="Unassembled WGS sequence"/>
</dbReference>
<reference evidence="2" key="1">
    <citation type="journal article" date="2019" name="Int. J. Syst. Evol. Microbiol.">
        <title>The Global Catalogue of Microorganisms (GCM) 10K type strain sequencing project: providing services to taxonomists for standard genome sequencing and annotation.</title>
        <authorList>
            <consortium name="The Broad Institute Genomics Platform"/>
            <consortium name="The Broad Institute Genome Sequencing Center for Infectious Disease"/>
            <person name="Wu L."/>
            <person name="Ma J."/>
        </authorList>
    </citation>
    <scope>NUCLEOTIDE SEQUENCE [LARGE SCALE GENOMIC DNA]</scope>
    <source>
        <strain evidence="2">JCM 16898</strain>
    </source>
</reference>
<accession>A0ABP6W3Y1</accession>